<dbReference type="RefSeq" id="WP_262848670.1">
    <property type="nucleotide sequence ID" value="NZ_JANZYP010000076.1"/>
</dbReference>
<organism evidence="2 3">
    <name type="scientific">Sphaerisporangium corydalis</name>
    <dbReference type="NCBI Taxonomy" id="1441875"/>
    <lineage>
        <taxon>Bacteria</taxon>
        <taxon>Bacillati</taxon>
        <taxon>Actinomycetota</taxon>
        <taxon>Actinomycetes</taxon>
        <taxon>Streptosporangiales</taxon>
        <taxon>Streptosporangiaceae</taxon>
        <taxon>Sphaerisporangium</taxon>
    </lineage>
</organism>
<evidence type="ECO:0000256" key="1">
    <source>
        <dbReference type="SAM" id="SignalP"/>
    </source>
</evidence>
<comment type="caution">
    <text evidence="2">The sequence shown here is derived from an EMBL/GenBank/DDBJ whole genome shotgun (WGS) entry which is preliminary data.</text>
</comment>
<evidence type="ECO:0000313" key="3">
    <source>
        <dbReference type="Proteomes" id="UP001595891"/>
    </source>
</evidence>
<dbReference type="EMBL" id="JBHSFN010000020">
    <property type="protein sequence ID" value="MFC4590029.1"/>
    <property type="molecule type" value="Genomic_DNA"/>
</dbReference>
<name>A0ABV9EMI7_9ACTN</name>
<feature type="chain" id="PRO_5046438603" evidence="1">
    <location>
        <begin position="28"/>
        <end position="251"/>
    </location>
</feature>
<protein>
    <submittedName>
        <fullName evidence="2">Uncharacterized protein</fullName>
    </submittedName>
</protein>
<keyword evidence="1" id="KW-0732">Signal</keyword>
<accession>A0ABV9EMI7</accession>
<dbReference type="Proteomes" id="UP001595891">
    <property type="component" value="Unassembled WGS sequence"/>
</dbReference>
<keyword evidence="3" id="KW-1185">Reference proteome</keyword>
<evidence type="ECO:0000313" key="2">
    <source>
        <dbReference type="EMBL" id="MFC4590029.1"/>
    </source>
</evidence>
<gene>
    <name evidence="2" type="ORF">ACFO8L_28330</name>
</gene>
<reference evidence="3" key="1">
    <citation type="journal article" date="2019" name="Int. J. Syst. Evol. Microbiol.">
        <title>The Global Catalogue of Microorganisms (GCM) 10K type strain sequencing project: providing services to taxonomists for standard genome sequencing and annotation.</title>
        <authorList>
            <consortium name="The Broad Institute Genomics Platform"/>
            <consortium name="The Broad Institute Genome Sequencing Center for Infectious Disease"/>
            <person name="Wu L."/>
            <person name="Ma J."/>
        </authorList>
    </citation>
    <scope>NUCLEOTIDE SEQUENCE [LARGE SCALE GENOMIC DNA]</scope>
    <source>
        <strain evidence="3">CCUG 49560</strain>
    </source>
</reference>
<proteinExistence type="predicted"/>
<sequence>MTIRGSLASSAAVLAAFAVLAPSPWSAAGYAESGPVPDRPAIRSVKVRPGAPVAGPKGAVRLVVEVVARGASGPRGVTLRVEPGGRRRMRAPGGAAGGSGPDWEIWRFNPPVGLTRWYPAGRWRAVATARNARGARATATATFLFRKATTFSRVRVTRAKRRAHAVRVTGTLMRVDPTGRFDYWTFPRQRVTLQFRKHAKGRWKKVATTRTNGDGDFARRVRRARGTWRVVYPGTRHYADVSTSARHITRN</sequence>
<feature type="signal peptide" evidence="1">
    <location>
        <begin position="1"/>
        <end position="27"/>
    </location>
</feature>